<dbReference type="InterPro" id="IPR036322">
    <property type="entry name" value="WD40_repeat_dom_sf"/>
</dbReference>
<protein>
    <submittedName>
        <fullName evidence="2">WD repeat-containing protein 74</fullName>
    </submittedName>
</protein>
<dbReference type="PANTHER" id="PTHR16038">
    <property type="entry name" value="NOP SEVEN ASSOCIATED PROTEIN 1"/>
    <property type="match status" value="1"/>
</dbReference>
<reference evidence="2 3" key="1">
    <citation type="submission" date="2015-07" db="EMBL/GenBank/DDBJ databases">
        <title>The genome of Eufriesea mexicana.</title>
        <authorList>
            <person name="Pan H."/>
            <person name="Kapheim K."/>
        </authorList>
    </citation>
    <scope>NUCLEOTIDE SEQUENCE [LARGE SCALE GENOMIC DNA]</scope>
    <source>
        <strain evidence="2">0111107269</strain>
        <tissue evidence="2">Whole body</tissue>
    </source>
</reference>
<feature type="region of interest" description="Disordered" evidence="1">
    <location>
        <begin position="398"/>
        <end position="424"/>
    </location>
</feature>
<dbReference type="InterPro" id="IPR015943">
    <property type="entry name" value="WD40/YVTN_repeat-like_dom_sf"/>
</dbReference>
<sequence>MSMTDNYDVYVGGKSGIFKGVKIDKNDYVTKNIQNLISITDSDEVTSMSWGDDEEREILIACGVKSVRSVKVYDTGCSMFTCSFFCNIGTGKIAGISRYDEAILTAVQSGEIKLWRFKEEDGFIINAGQNLDKMCHSKTNKHFIATGGQEHMLKLFDIEKQIPIFMEKNLPHDWLQLRVPVWISDIEFFPNTEQIVTVSKYGHVRLYDPKTQRRPVINIEIKNEALTTLGVTPREKQIIIGSGKGRMNLVDLRNPAKVLNTYKGFVGSVTGIACSKNEPYIVSVSLDRFLRIHHIDTKKLLKKIYLTSKISCMLLRSESSLLIDNKINEENTQTDSNKITENSEVEKGKSIQNNLDNDPEYDTLFEEMEVVSNKEDKKVIEEKQKKINTRSVLNNKIVPQKKVLRKNGKPENSYKKIKKMKKYN</sequence>
<accession>A0A310SGS2</accession>
<feature type="region of interest" description="Disordered" evidence="1">
    <location>
        <begin position="333"/>
        <end position="359"/>
    </location>
</feature>
<dbReference type="SMART" id="SM00320">
    <property type="entry name" value="WD40"/>
    <property type="match status" value="5"/>
</dbReference>
<dbReference type="PANTHER" id="PTHR16038:SF4">
    <property type="entry name" value="WD REPEAT-CONTAINING PROTEIN 74"/>
    <property type="match status" value="1"/>
</dbReference>
<feature type="compositionally biased region" description="Basic residues" evidence="1">
    <location>
        <begin position="415"/>
        <end position="424"/>
    </location>
</feature>
<keyword evidence="3" id="KW-1185">Reference proteome</keyword>
<dbReference type="AlphaFoldDB" id="A0A310SGS2"/>
<evidence type="ECO:0000256" key="1">
    <source>
        <dbReference type="SAM" id="MobiDB-lite"/>
    </source>
</evidence>
<feature type="compositionally biased region" description="Polar residues" evidence="1">
    <location>
        <begin position="333"/>
        <end position="342"/>
    </location>
</feature>
<dbReference type="Gene3D" id="2.130.10.10">
    <property type="entry name" value="YVTN repeat-like/Quinoprotein amine dehydrogenase"/>
    <property type="match status" value="2"/>
</dbReference>
<dbReference type="GO" id="GO:0005730">
    <property type="term" value="C:nucleolus"/>
    <property type="evidence" value="ECO:0007669"/>
    <property type="project" value="InterPro"/>
</dbReference>
<dbReference type="Proteomes" id="UP000250275">
    <property type="component" value="Unassembled WGS sequence"/>
</dbReference>
<evidence type="ECO:0000313" key="2">
    <source>
        <dbReference type="EMBL" id="OAD54650.1"/>
    </source>
</evidence>
<dbReference type="InterPro" id="IPR037379">
    <property type="entry name" value="WDR74/Nsa1"/>
</dbReference>
<organism evidence="2 3">
    <name type="scientific">Eufriesea mexicana</name>
    <dbReference type="NCBI Taxonomy" id="516756"/>
    <lineage>
        <taxon>Eukaryota</taxon>
        <taxon>Metazoa</taxon>
        <taxon>Ecdysozoa</taxon>
        <taxon>Arthropoda</taxon>
        <taxon>Hexapoda</taxon>
        <taxon>Insecta</taxon>
        <taxon>Pterygota</taxon>
        <taxon>Neoptera</taxon>
        <taxon>Endopterygota</taxon>
        <taxon>Hymenoptera</taxon>
        <taxon>Apocrita</taxon>
        <taxon>Aculeata</taxon>
        <taxon>Apoidea</taxon>
        <taxon>Anthophila</taxon>
        <taxon>Apidae</taxon>
        <taxon>Eufriesea</taxon>
    </lineage>
</organism>
<dbReference type="GO" id="GO:0042273">
    <property type="term" value="P:ribosomal large subunit biogenesis"/>
    <property type="evidence" value="ECO:0007669"/>
    <property type="project" value="InterPro"/>
</dbReference>
<name>A0A310SGS2_9HYME</name>
<dbReference type="SUPFAM" id="SSF50978">
    <property type="entry name" value="WD40 repeat-like"/>
    <property type="match status" value="1"/>
</dbReference>
<dbReference type="GO" id="GO:0030687">
    <property type="term" value="C:preribosome, large subunit precursor"/>
    <property type="evidence" value="ECO:0007669"/>
    <property type="project" value="TreeGrafter"/>
</dbReference>
<proteinExistence type="predicted"/>
<dbReference type="EMBL" id="KQ764001">
    <property type="protein sequence ID" value="OAD54650.1"/>
    <property type="molecule type" value="Genomic_DNA"/>
</dbReference>
<dbReference type="InterPro" id="IPR001680">
    <property type="entry name" value="WD40_rpt"/>
</dbReference>
<gene>
    <name evidence="2" type="ORF">WN48_06399</name>
</gene>
<dbReference type="Pfam" id="PF00400">
    <property type="entry name" value="WD40"/>
    <property type="match status" value="1"/>
</dbReference>
<evidence type="ECO:0000313" key="3">
    <source>
        <dbReference type="Proteomes" id="UP000250275"/>
    </source>
</evidence>
<dbReference type="OrthoDB" id="18388at2759"/>